<dbReference type="SUPFAM" id="SSF48498">
    <property type="entry name" value="Tetracyclin repressor-like, C-terminal domain"/>
    <property type="match status" value="1"/>
</dbReference>
<gene>
    <name evidence="7" type="ORF">ACFF45_09060</name>
</gene>
<keyword evidence="8" id="KW-1185">Reference proteome</keyword>
<dbReference type="InterPro" id="IPR009057">
    <property type="entry name" value="Homeodomain-like_sf"/>
</dbReference>
<protein>
    <submittedName>
        <fullName evidence="7">TetR/AcrR family transcriptional regulator</fullName>
    </submittedName>
</protein>
<feature type="compositionally biased region" description="Low complexity" evidence="5">
    <location>
        <begin position="16"/>
        <end position="25"/>
    </location>
</feature>
<keyword evidence="2 4" id="KW-0238">DNA-binding</keyword>
<evidence type="ECO:0000259" key="6">
    <source>
        <dbReference type="PROSITE" id="PS50977"/>
    </source>
</evidence>
<evidence type="ECO:0000256" key="5">
    <source>
        <dbReference type="SAM" id="MobiDB-lite"/>
    </source>
</evidence>
<name>A0ABV5MXU1_9ACTN</name>
<proteinExistence type="predicted"/>
<dbReference type="EMBL" id="JBHMCY010000012">
    <property type="protein sequence ID" value="MFB9462848.1"/>
    <property type="molecule type" value="Genomic_DNA"/>
</dbReference>
<evidence type="ECO:0000256" key="1">
    <source>
        <dbReference type="ARBA" id="ARBA00023015"/>
    </source>
</evidence>
<evidence type="ECO:0000256" key="3">
    <source>
        <dbReference type="ARBA" id="ARBA00023163"/>
    </source>
</evidence>
<reference evidence="7 8" key="1">
    <citation type="submission" date="2024-09" db="EMBL/GenBank/DDBJ databases">
        <authorList>
            <person name="Sun Q."/>
            <person name="Mori K."/>
        </authorList>
    </citation>
    <scope>NUCLEOTIDE SEQUENCE [LARGE SCALE GENOMIC DNA]</scope>
    <source>
        <strain evidence="7 8">JCM 6917</strain>
    </source>
</reference>
<organism evidence="7 8">
    <name type="scientific">Streptomyces cinereospinus</name>
    <dbReference type="NCBI Taxonomy" id="285561"/>
    <lineage>
        <taxon>Bacteria</taxon>
        <taxon>Bacillati</taxon>
        <taxon>Actinomycetota</taxon>
        <taxon>Actinomycetes</taxon>
        <taxon>Kitasatosporales</taxon>
        <taxon>Streptomycetaceae</taxon>
        <taxon>Streptomyces</taxon>
    </lineage>
</organism>
<evidence type="ECO:0000313" key="8">
    <source>
        <dbReference type="Proteomes" id="UP001589709"/>
    </source>
</evidence>
<dbReference type="SUPFAM" id="SSF46689">
    <property type="entry name" value="Homeodomain-like"/>
    <property type="match status" value="1"/>
</dbReference>
<keyword evidence="3" id="KW-0804">Transcription</keyword>
<evidence type="ECO:0000256" key="4">
    <source>
        <dbReference type="PROSITE-ProRule" id="PRU00335"/>
    </source>
</evidence>
<keyword evidence="1" id="KW-0805">Transcription regulation</keyword>
<dbReference type="PANTHER" id="PTHR30055">
    <property type="entry name" value="HTH-TYPE TRANSCRIPTIONAL REGULATOR RUTR"/>
    <property type="match status" value="1"/>
</dbReference>
<accession>A0ABV5MXU1</accession>
<evidence type="ECO:0000313" key="7">
    <source>
        <dbReference type="EMBL" id="MFB9462848.1"/>
    </source>
</evidence>
<comment type="caution">
    <text evidence="7">The sequence shown here is derived from an EMBL/GenBank/DDBJ whole genome shotgun (WGS) entry which is preliminary data.</text>
</comment>
<feature type="region of interest" description="Disordered" evidence="5">
    <location>
        <begin position="209"/>
        <end position="234"/>
    </location>
</feature>
<dbReference type="InterPro" id="IPR050109">
    <property type="entry name" value="HTH-type_TetR-like_transc_reg"/>
</dbReference>
<dbReference type="Pfam" id="PF00440">
    <property type="entry name" value="TetR_N"/>
    <property type="match status" value="1"/>
</dbReference>
<dbReference type="PROSITE" id="PS50977">
    <property type="entry name" value="HTH_TETR_2"/>
    <property type="match status" value="1"/>
</dbReference>
<sequence length="234" mass="25224">MPAQPSHNAHRPPPAGACEPAPEAAGLRADARHNRERILEAARETFAHQGIDAPLSAVARRAGVGVATLYRRFPTRAALVTAAFTDQLALCAGALDDALRDPDPWHGLCLLLEKVCTMQAADRGFAGAFLAQFPHALDYEREHTRAHIGLSRLVQRAKDTGQLRSDFDLSDIALLLLANGSFAGQPQESAVAASRRLVAYFLQSMRPGDHAEPLPPPAPLGLHQIHPARSQTPR</sequence>
<dbReference type="InterPro" id="IPR001647">
    <property type="entry name" value="HTH_TetR"/>
</dbReference>
<evidence type="ECO:0000256" key="2">
    <source>
        <dbReference type="ARBA" id="ARBA00023125"/>
    </source>
</evidence>
<feature type="DNA-binding region" description="H-T-H motif" evidence="4">
    <location>
        <begin position="54"/>
        <end position="73"/>
    </location>
</feature>
<feature type="region of interest" description="Disordered" evidence="5">
    <location>
        <begin position="1"/>
        <end position="25"/>
    </location>
</feature>
<dbReference type="Proteomes" id="UP001589709">
    <property type="component" value="Unassembled WGS sequence"/>
</dbReference>
<dbReference type="PANTHER" id="PTHR30055:SF234">
    <property type="entry name" value="HTH-TYPE TRANSCRIPTIONAL REGULATOR BETI"/>
    <property type="match status" value="1"/>
</dbReference>
<dbReference type="PRINTS" id="PR00455">
    <property type="entry name" value="HTHTETR"/>
</dbReference>
<dbReference type="RefSeq" id="WP_381344326.1">
    <property type="nucleotide sequence ID" value="NZ_JBHMCY010000012.1"/>
</dbReference>
<dbReference type="InterPro" id="IPR036271">
    <property type="entry name" value="Tet_transcr_reg_TetR-rel_C_sf"/>
</dbReference>
<dbReference type="Gene3D" id="1.10.357.10">
    <property type="entry name" value="Tetracycline Repressor, domain 2"/>
    <property type="match status" value="1"/>
</dbReference>
<feature type="domain" description="HTH tetR-type" evidence="6">
    <location>
        <begin position="32"/>
        <end position="91"/>
    </location>
</feature>